<dbReference type="RefSeq" id="WP_088853705.1">
    <property type="nucleotide sequence ID" value="NZ_CP015102.1"/>
</dbReference>
<proteinExistence type="predicted"/>
<organism evidence="1 2">
    <name type="scientific">Thermococcus pacificus</name>
    <dbReference type="NCBI Taxonomy" id="71998"/>
    <lineage>
        <taxon>Archaea</taxon>
        <taxon>Methanobacteriati</taxon>
        <taxon>Methanobacteriota</taxon>
        <taxon>Thermococci</taxon>
        <taxon>Thermococcales</taxon>
        <taxon>Thermococcaceae</taxon>
        <taxon>Thermococcus</taxon>
    </lineage>
</organism>
<sequence>MNGTVNLEREIRILLQRRGPLSVAFITRFLNEMGIDCTRQKVERVLRNLVLNGVVEAFYNGGRYNRRRHYRLR</sequence>
<dbReference type="AlphaFoldDB" id="A0A218P6N0"/>
<evidence type="ECO:0000313" key="1">
    <source>
        <dbReference type="EMBL" id="ASJ06446.1"/>
    </source>
</evidence>
<dbReference type="EMBL" id="CP015102">
    <property type="protein sequence ID" value="ASJ06446.1"/>
    <property type="molecule type" value="Genomic_DNA"/>
</dbReference>
<gene>
    <name evidence="1" type="ORF">A3L08_03420</name>
</gene>
<protein>
    <submittedName>
        <fullName evidence="1">Uncharacterized protein</fullName>
    </submittedName>
</protein>
<accession>A0A218P6N0</accession>
<reference evidence="1 2" key="1">
    <citation type="submission" date="2016-04" db="EMBL/GenBank/DDBJ databases">
        <title>Complete genome sequence of Thermococcus pacificus type strain P4.</title>
        <authorList>
            <person name="Oger P.M."/>
        </authorList>
    </citation>
    <scope>NUCLEOTIDE SEQUENCE [LARGE SCALE GENOMIC DNA]</scope>
    <source>
        <strain evidence="1 2">P-4</strain>
    </source>
</reference>
<evidence type="ECO:0000313" key="2">
    <source>
        <dbReference type="Proteomes" id="UP000197418"/>
    </source>
</evidence>
<dbReference type="KEGG" id="tpaf:A3L08_03420"/>
<dbReference type="GeneID" id="33315290"/>
<dbReference type="Proteomes" id="UP000197418">
    <property type="component" value="Chromosome"/>
</dbReference>
<keyword evidence="2" id="KW-1185">Reference proteome</keyword>
<name>A0A218P6N0_9EURY</name>